<feature type="domain" description="N-acetyltransferase" evidence="12">
    <location>
        <begin position="138"/>
        <end position="307"/>
    </location>
</feature>
<evidence type="ECO:0000256" key="7">
    <source>
        <dbReference type="ARBA" id="ARBA00026111"/>
    </source>
</evidence>
<keyword evidence="4" id="KW-0156">Chromatin regulator</keyword>
<name>A0A4Y7MU49_DAPPU</name>
<evidence type="ECO:0000259" key="12">
    <source>
        <dbReference type="PROSITE" id="PS51186"/>
    </source>
</evidence>
<dbReference type="PANTHER" id="PTHR14744">
    <property type="entry name" value="N-ALPHA-ACETYLTRANSFERASE 60"/>
    <property type="match status" value="1"/>
</dbReference>
<keyword evidence="11" id="KW-0472">Membrane</keyword>
<sequence length="365" mass="41623">MLPKTVRLAFLTVIPPDEISVPDLLQLNSNTIAMLKRCDKDVQSFLRQGLGLLPSPDNWNNTLVKKYGFSLISALPPDILFEQNGKFGPSWDVTSPYDCFSAPSVSFVRYSGSKDSNRDHHDATSQYSNPLFTSTVDLQLRFLCPSDLDQVKDLCKEWFPIQYPEAWYRDITSDPRFYSLAAVYQSKLVGLLIAEVKQSNAINKEDKGILDGRMYSNCTVGYILSLGVCSSFRRQGVASLLLDSFLTHVTQSENQICKAIYLHVLTMNSAAIRFYEKHYFRLHSFLPYYYSVDGKCKDGFTYVLYINGGHPPWGLLYPFFKAKIIYSQILFIKLFIFHNFFALIIFIIGAKLSTRTSIRRTGTRS</sequence>
<feature type="transmembrane region" description="Helical" evidence="11">
    <location>
        <begin position="330"/>
        <end position="350"/>
    </location>
</feature>
<dbReference type="GO" id="GO:0120518">
    <property type="term" value="F:protein N-terminal-methionine acetyltransferase activity"/>
    <property type="evidence" value="ECO:0007669"/>
    <property type="project" value="UniProtKB-EC"/>
</dbReference>
<dbReference type="GO" id="GO:0061733">
    <property type="term" value="F:protein-lysine-acetyltransferase activity"/>
    <property type="evidence" value="ECO:0007669"/>
    <property type="project" value="UniProtKB-EC"/>
</dbReference>
<evidence type="ECO:0000256" key="4">
    <source>
        <dbReference type="ARBA" id="ARBA00022853"/>
    </source>
</evidence>
<dbReference type="GO" id="GO:0007059">
    <property type="term" value="P:chromosome segregation"/>
    <property type="evidence" value="ECO:0007669"/>
    <property type="project" value="UniProtKB-KW"/>
</dbReference>
<dbReference type="PROSITE" id="PS51186">
    <property type="entry name" value="GNAT"/>
    <property type="match status" value="1"/>
</dbReference>
<evidence type="ECO:0000256" key="1">
    <source>
        <dbReference type="ARBA" id="ARBA00013184"/>
    </source>
</evidence>
<keyword evidence="3" id="KW-0159">Chromosome partition</keyword>
<evidence type="ECO:0000256" key="3">
    <source>
        <dbReference type="ARBA" id="ARBA00022829"/>
    </source>
</evidence>
<dbReference type="OrthoDB" id="47017at2759"/>
<evidence type="ECO:0000256" key="6">
    <source>
        <dbReference type="ARBA" id="ARBA00025774"/>
    </source>
</evidence>
<dbReference type="GO" id="GO:0006325">
    <property type="term" value="P:chromatin organization"/>
    <property type="evidence" value="ECO:0007669"/>
    <property type="project" value="UniProtKB-KW"/>
</dbReference>
<proteinExistence type="evidence at transcript level"/>
<dbReference type="InterPro" id="IPR000182">
    <property type="entry name" value="GNAT_dom"/>
</dbReference>
<comment type="catalytic activity">
    <reaction evidence="9">
        <text>L-lysyl-[protein] + acetyl-CoA = N(6)-acetyl-L-lysyl-[protein] + CoA + H(+)</text>
        <dbReference type="Rhea" id="RHEA:45948"/>
        <dbReference type="Rhea" id="RHEA-COMP:9752"/>
        <dbReference type="Rhea" id="RHEA-COMP:10731"/>
        <dbReference type="ChEBI" id="CHEBI:15378"/>
        <dbReference type="ChEBI" id="CHEBI:29969"/>
        <dbReference type="ChEBI" id="CHEBI:57287"/>
        <dbReference type="ChEBI" id="CHEBI:57288"/>
        <dbReference type="ChEBI" id="CHEBI:61930"/>
        <dbReference type="EC" id="2.3.1.48"/>
    </reaction>
</comment>
<keyword evidence="11" id="KW-1133">Transmembrane helix</keyword>
<dbReference type="AlphaFoldDB" id="A0A4Y7MU49"/>
<dbReference type="EC" id="2.3.1.259" evidence="7"/>
<keyword evidence="11" id="KW-0812">Transmembrane</keyword>
<dbReference type="InterPro" id="IPR016181">
    <property type="entry name" value="Acyl_CoA_acyltransferase"/>
</dbReference>
<reference evidence="13" key="1">
    <citation type="submission" date="2018-08" db="EMBL/GenBank/DDBJ databases">
        <authorList>
            <person name="Cornetti L."/>
        </authorList>
    </citation>
    <scope>NUCLEOTIDE SEQUENCE</scope>
    <source>
        <strain evidence="13">CH-H</strain>
    </source>
</reference>
<dbReference type="PANTHER" id="PTHR14744:SF15">
    <property type="entry name" value="N-ALPHA-ACETYLTRANSFERASE 60"/>
    <property type="match status" value="1"/>
</dbReference>
<keyword evidence="2" id="KW-0808">Transferase</keyword>
<evidence type="ECO:0000256" key="11">
    <source>
        <dbReference type="SAM" id="Phobius"/>
    </source>
</evidence>
<protein>
    <recommendedName>
        <fullName evidence="8">N-alpha-acetyltransferase 60</fullName>
        <ecNumber evidence="7">2.3.1.259</ecNumber>
        <ecNumber evidence="1">2.3.1.48</ecNumber>
    </recommendedName>
</protein>
<comment type="similarity">
    <text evidence="6">Belongs to the acetyltransferase family. NAA60 subfamily.</text>
</comment>
<evidence type="ECO:0000256" key="9">
    <source>
        <dbReference type="ARBA" id="ARBA00048017"/>
    </source>
</evidence>
<dbReference type="EMBL" id="LR014233">
    <property type="protein sequence ID" value="SVE83852.1"/>
    <property type="molecule type" value="mRNA"/>
</dbReference>
<evidence type="ECO:0000256" key="10">
    <source>
        <dbReference type="ARBA" id="ARBA00048848"/>
    </source>
</evidence>
<gene>
    <name evidence="13" type="primary">EOG090X0BM0</name>
</gene>
<evidence type="ECO:0000256" key="8">
    <source>
        <dbReference type="ARBA" id="ARBA00026144"/>
    </source>
</evidence>
<dbReference type="CDD" id="cd04301">
    <property type="entry name" value="NAT_SF"/>
    <property type="match status" value="1"/>
</dbReference>
<dbReference type="FunFam" id="3.40.630.30:FF:000092">
    <property type="entry name" value="N-alpha-acetyltransferase 60 isoform X1"/>
    <property type="match status" value="1"/>
</dbReference>
<organism evidence="13">
    <name type="scientific">Daphnia pulex</name>
    <name type="common">Water flea</name>
    <dbReference type="NCBI Taxonomy" id="6669"/>
    <lineage>
        <taxon>Eukaryota</taxon>
        <taxon>Metazoa</taxon>
        <taxon>Ecdysozoa</taxon>
        <taxon>Arthropoda</taxon>
        <taxon>Crustacea</taxon>
        <taxon>Branchiopoda</taxon>
        <taxon>Diplostraca</taxon>
        <taxon>Cladocera</taxon>
        <taxon>Anomopoda</taxon>
        <taxon>Daphniidae</taxon>
        <taxon>Daphnia</taxon>
    </lineage>
</organism>
<dbReference type="EC" id="2.3.1.48" evidence="1"/>
<dbReference type="Gene3D" id="3.40.630.30">
    <property type="match status" value="1"/>
</dbReference>
<accession>A0A4Y7MU49</accession>
<comment type="catalytic activity">
    <reaction evidence="10">
        <text>N-terminal L-methionyl-[transmembrane protein] + acetyl-CoA = N-terminal N(alpha)-acetyl-L-methionyl-[transmembrane protein] + CoA + H(+)</text>
        <dbReference type="Rhea" id="RHEA:50604"/>
        <dbReference type="Rhea" id="RHEA-COMP:12745"/>
        <dbReference type="Rhea" id="RHEA-COMP:12746"/>
        <dbReference type="ChEBI" id="CHEBI:15378"/>
        <dbReference type="ChEBI" id="CHEBI:57287"/>
        <dbReference type="ChEBI" id="CHEBI:57288"/>
        <dbReference type="ChEBI" id="CHEBI:64731"/>
        <dbReference type="ChEBI" id="CHEBI:133414"/>
        <dbReference type="EC" id="2.3.1.259"/>
    </reaction>
</comment>
<dbReference type="SUPFAM" id="SSF55729">
    <property type="entry name" value="Acyl-CoA N-acyltransferases (Nat)"/>
    <property type="match status" value="1"/>
</dbReference>
<dbReference type="Pfam" id="PF00583">
    <property type="entry name" value="Acetyltransf_1"/>
    <property type="match status" value="1"/>
</dbReference>
<evidence type="ECO:0000313" key="13">
    <source>
        <dbReference type="EMBL" id="SVE83852.1"/>
    </source>
</evidence>
<dbReference type="InterPro" id="IPR045141">
    <property type="entry name" value="NAA60-like"/>
</dbReference>
<evidence type="ECO:0000256" key="2">
    <source>
        <dbReference type="ARBA" id="ARBA00022679"/>
    </source>
</evidence>
<keyword evidence="5" id="KW-0012">Acyltransferase</keyword>
<evidence type="ECO:0000256" key="5">
    <source>
        <dbReference type="ARBA" id="ARBA00023315"/>
    </source>
</evidence>